<dbReference type="SUPFAM" id="SSF53448">
    <property type="entry name" value="Nucleotide-diphospho-sugar transferases"/>
    <property type="match status" value="1"/>
</dbReference>
<evidence type="ECO:0000256" key="3">
    <source>
        <dbReference type="RuleBase" id="RU000481"/>
    </source>
</evidence>
<dbReference type="InterPro" id="IPR004839">
    <property type="entry name" value="Aminotransferase_I/II_large"/>
</dbReference>
<dbReference type="CDD" id="cd02523">
    <property type="entry name" value="PC_cytidylyltransferase"/>
    <property type="match status" value="1"/>
</dbReference>
<organism evidence="6 7">
    <name type="scientific">Candidatus Ornithospirochaeta avicola</name>
    <dbReference type="NCBI Taxonomy" id="2840896"/>
    <lineage>
        <taxon>Bacteria</taxon>
        <taxon>Pseudomonadati</taxon>
        <taxon>Spirochaetota</taxon>
        <taxon>Spirochaetia</taxon>
        <taxon>Spirochaetales</taxon>
        <taxon>Spirochaetaceae</taxon>
        <taxon>Spirochaetaceae incertae sedis</taxon>
        <taxon>Candidatus Ornithospirochaeta</taxon>
    </lineage>
</organism>
<dbReference type="Gene3D" id="3.90.1150.10">
    <property type="entry name" value="Aspartate Aminotransferase, domain 1"/>
    <property type="match status" value="1"/>
</dbReference>
<dbReference type="Pfam" id="PF00155">
    <property type="entry name" value="Aminotran_1_2"/>
    <property type="match status" value="1"/>
</dbReference>
<dbReference type="EMBL" id="DXHU01000018">
    <property type="protein sequence ID" value="HIV99054.1"/>
    <property type="molecule type" value="Genomic_DNA"/>
</dbReference>
<dbReference type="GO" id="GO:0016779">
    <property type="term" value="F:nucleotidyltransferase activity"/>
    <property type="evidence" value="ECO:0007669"/>
    <property type="project" value="UniProtKB-ARBA"/>
</dbReference>
<dbReference type="InterPro" id="IPR004838">
    <property type="entry name" value="NHTrfase_class1_PyrdxlP-BS"/>
</dbReference>
<dbReference type="PROSITE" id="PS00105">
    <property type="entry name" value="AA_TRANSFER_CLASS_1"/>
    <property type="match status" value="1"/>
</dbReference>
<dbReference type="EC" id="2.6.1.-" evidence="3"/>
<evidence type="ECO:0000313" key="7">
    <source>
        <dbReference type="Proteomes" id="UP000823936"/>
    </source>
</evidence>
<dbReference type="InterPro" id="IPR015421">
    <property type="entry name" value="PyrdxlP-dep_Trfase_major"/>
</dbReference>
<name>A0A9D1PUD6_9SPIO</name>
<dbReference type="Gene3D" id="3.90.550.10">
    <property type="entry name" value="Spore Coat Polysaccharide Biosynthesis Protein SpsA, Chain A"/>
    <property type="match status" value="1"/>
</dbReference>
<evidence type="ECO:0000259" key="5">
    <source>
        <dbReference type="Pfam" id="PF12804"/>
    </source>
</evidence>
<evidence type="ECO:0000313" key="6">
    <source>
        <dbReference type="EMBL" id="HIV99054.1"/>
    </source>
</evidence>
<comment type="caution">
    <text evidence="6">The sequence shown here is derived from an EMBL/GenBank/DDBJ whole genome shotgun (WGS) entry which is preliminary data.</text>
</comment>
<evidence type="ECO:0000259" key="4">
    <source>
        <dbReference type="Pfam" id="PF00155"/>
    </source>
</evidence>
<comment type="cofactor">
    <cofactor evidence="1 3">
        <name>pyridoxal 5'-phosphate</name>
        <dbReference type="ChEBI" id="CHEBI:597326"/>
    </cofactor>
</comment>
<keyword evidence="3 6" id="KW-0032">Aminotransferase</keyword>
<keyword evidence="3" id="KW-0808">Transferase</keyword>
<dbReference type="InterPro" id="IPR029044">
    <property type="entry name" value="Nucleotide-diphossugar_trans"/>
</dbReference>
<dbReference type="AlphaFoldDB" id="A0A9D1PUD6"/>
<dbReference type="Gene3D" id="3.40.640.10">
    <property type="entry name" value="Type I PLP-dependent aspartate aminotransferase-like (Major domain)"/>
    <property type="match status" value="1"/>
</dbReference>
<dbReference type="GO" id="GO:0030170">
    <property type="term" value="F:pyridoxal phosphate binding"/>
    <property type="evidence" value="ECO:0007669"/>
    <property type="project" value="InterPro"/>
</dbReference>
<dbReference type="GO" id="GO:0008483">
    <property type="term" value="F:transaminase activity"/>
    <property type="evidence" value="ECO:0007669"/>
    <property type="project" value="UniProtKB-KW"/>
</dbReference>
<dbReference type="InterPro" id="IPR015422">
    <property type="entry name" value="PyrdxlP-dep_Trfase_small"/>
</dbReference>
<keyword evidence="2" id="KW-0663">Pyridoxal phosphate</keyword>
<protein>
    <recommendedName>
        <fullName evidence="3">Aminotransferase</fullName>
        <ecNumber evidence="3">2.6.1.-</ecNumber>
    </recommendedName>
</protein>
<reference evidence="6" key="1">
    <citation type="journal article" date="2021" name="PeerJ">
        <title>Extensive microbial diversity within the chicken gut microbiome revealed by metagenomics and culture.</title>
        <authorList>
            <person name="Gilroy R."/>
            <person name="Ravi A."/>
            <person name="Getino M."/>
            <person name="Pursley I."/>
            <person name="Horton D.L."/>
            <person name="Alikhan N.F."/>
            <person name="Baker D."/>
            <person name="Gharbi K."/>
            <person name="Hall N."/>
            <person name="Watson M."/>
            <person name="Adriaenssens E.M."/>
            <person name="Foster-Nyarko E."/>
            <person name="Jarju S."/>
            <person name="Secka A."/>
            <person name="Antonio M."/>
            <person name="Oren A."/>
            <person name="Chaudhuri R.R."/>
            <person name="La Ragione R."/>
            <person name="Hildebrand F."/>
            <person name="Pallen M.J."/>
        </authorList>
    </citation>
    <scope>NUCLEOTIDE SEQUENCE</scope>
    <source>
        <strain evidence="6">Gambia11-129</strain>
    </source>
</reference>
<dbReference type="CDD" id="cd00609">
    <property type="entry name" value="AAT_like"/>
    <property type="match status" value="1"/>
</dbReference>
<comment type="similarity">
    <text evidence="3">Belongs to the class-I pyridoxal-phosphate-dependent aminotransferase family.</text>
</comment>
<accession>A0A9D1PUD6</accession>
<gene>
    <name evidence="6" type="ORF">IAB12_04690</name>
</gene>
<sequence>MQALILAAGMGKRLKELTRNGTKCMVRVNGIPLIDRALSILDSLSLSRIVIVTGYKADVLEAYIRTLGIKTEIVFVRNDIYDRTNNIYSLFLARDYLLKEDTLLLESDLIFEKSVIDRIISCESSSCVLVSKFERWMDGTCVKLSEEGEIKSFVDKKHFDFRETALYYKTVNIYKFSQDFSSRYYVPFLEAYTQALGNNEYYEQVLKVIALLDEIPLKALVLDESAKWYEIDDEQDLKIAETIFEEDSEKKMEKMARGYGGFWRYPRILDYCYLVNPYYPPQQMKEEIKASFSTLLESYPSGQRVLDSLAAKNFSLNKDTVIVGNGAAELINILMKVSNGNFGLIIPSFEEYINRLDEKRCVLFDSSDFDYKYKAEDLISYFDDKKIDNLVIINPDNPSGNFLKKDDVASLIEWAGRKNIRLIIDESFADFAKEDEAFTLLDKTILAKSPHLVVIKSISKSYGVPGLRLGLLATGDSSLMEKIRKNISIWNINSFAEFYLQIEEKYHKDYKKALKRLSEERSYMARELESIDGVTVYPSSANYLMLRLDKGDSTLLASTLLSDYEILIKDLKAKRGFNKKNFVRLAIRRRSENERLLGAIKKILGP</sequence>
<feature type="domain" description="MobA-like NTP transferase" evidence="5">
    <location>
        <begin position="3"/>
        <end position="130"/>
    </location>
</feature>
<reference evidence="6" key="2">
    <citation type="submission" date="2021-04" db="EMBL/GenBank/DDBJ databases">
        <authorList>
            <person name="Gilroy R."/>
        </authorList>
    </citation>
    <scope>NUCLEOTIDE SEQUENCE</scope>
    <source>
        <strain evidence="6">Gambia11-129</strain>
    </source>
</reference>
<evidence type="ECO:0000256" key="2">
    <source>
        <dbReference type="ARBA" id="ARBA00022898"/>
    </source>
</evidence>
<dbReference type="InterPro" id="IPR015424">
    <property type="entry name" value="PyrdxlP-dep_Trfase"/>
</dbReference>
<dbReference type="Proteomes" id="UP000823936">
    <property type="component" value="Unassembled WGS sequence"/>
</dbReference>
<evidence type="ECO:0000256" key="1">
    <source>
        <dbReference type="ARBA" id="ARBA00001933"/>
    </source>
</evidence>
<dbReference type="PANTHER" id="PTHR42885">
    <property type="entry name" value="HISTIDINOL-PHOSPHATE AMINOTRANSFERASE-RELATED"/>
    <property type="match status" value="1"/>
</dbReference>
<dbReference type="PANTHER" id="PTHR42885:SF1">
    <property type="entry name" value="THREONINE-PHOSPHATE DECARBOXYLASE"/>
    <property type="match status" value="1"/>
</dbReference>
<dbReference type="Pfam" id="PF12804">
    <property type="entry name" value="NTP_transf_3"/>
    <property type="match status" value="1"/>
</dbReference>
<dbReference type="SUPFAM" id="SSF53383">
    <property type="entry name" value="PLP-dependent transferases"/>
    <property type="match status" value="1"/>
</dbReference>
<proteinExistence type="inferred from homology"/>
<dbReference type="InterPro" id="IPR025877">
    <property type="entry name" value="MobA-like_NTP_Trfase"/>
</dbReference>
<feature type="domain" description="Aminotransferase class I/classII large" evidence="4">
    <location>
        <begin position="271"/>
        <end position="600"/>
    </location>
</feature>